<evidence type="ECO:0000313" key="9">
    <source>
        <dbReference type="EMBL" id="AEV95734.1"/>
    </source>
</evidence>
<comment type="function">
    <text evidence="6">Has oligopeptidase activity and degrades a variety of small bioactive peptides.</text>
</comment>
<evidence type="ECO:0000256" key="3">
    <source>
        <dbReference type="ARBA" id="ARBA00022801"/>
    </source>
</evidence>
<reference evidence="9 10" key="1">
    <citation type="journal article" date="2012" name="J. Bacteriol.">
        <title>Complete Genome Sequence of the Beer Spoilage Organism Pediococcus claussenii ATCC BAA-344T.</title>
        <authorList>
            <person name="Pittet V."/>
            <person name="Abegunde T."/>
            <person name="Marfleet T."/>
            <person name="Haakensen M."/>
            <person name="Morrow K."/>
            <person name="Jayaprakash T."/>
            <person name="Schroeder K."/>
            <person name="Trost B."/>
            <person name="Byrns S."/>
            <person name="Bergsveinson J."/>
            <person name="Kusalik A."/>
            <person name="Ziola B."/>
        </authorList>
    </citation>
    <scope>NUCLEOTIDE SEQUENCE [LARGE SCALE GENOMIC DNA]</scope>
    <source>
        <strain evidence="9 10">ATCC BAA-344</strain>
    </source>
</reference>
<dbReference type="SUPFAM" id="SSF55486">
    <property type="entry name" value="Metalloproteases ('zincins'), catalytic domain"/>
    <property type="match status" value="1"/>
</dbReference>
<dbReference type="Gene3D" id="1.10.287.830">
    <property type="entry name" value="putative peptidase helix hairpin domain like"/>
    <property type="match status" value="1"/>
</dbReference>
<evidence type="ECO:0000256" key="1">
    <source>
        <dbReference type="ARBA" id="ARBA00022670"/>
    </source>
</evidence>
<dbReference type="EC" id="3.4.24.-" evidence="6"/>
<dbReference type="InterPro" id="IPR042088">
    <property type="entry name" value="OligoPept_F_C"/>
</dbReference>
<feature type="domain" description="Oligopeptidase F N-terminal" evidence="8">
    <location>
        <begin position="118"/>
        <end position="184"/>
    </location>
</feature>
<dbReference type="PANTHER" id="PTHR11804">
    <property type="entry name" value="PROTEASE M3 THIMET OLIGOPEPTIDASE-RELATED"/>
    <property type="match status" value="1"/>
</dbReference>
<dbReference type="PANTHER" id="PTHR11804:SF84">
    <property type="entry name" value="SACCHAROLYSIN"/>
    <property type="match status" value="1"/>
</dbReference>
<feature type="domain" description="Peptidase M3A/M3B catalytic" evidence="7">
    <location>
        <begin position="206"/>
        <end position="586"/>
    </location>
</feature>
<dbReference type="Gene3D" id="1.10.1370.20">
    <property type="entry name" value="Oligoendopeptidase f, C-terminal domain"/>
    <property type="match status" value="1"/>
</dbReference>
<evidence type="ECO:0000256" key="2">
    <source>
        <dbReference type="ARBA" id="ARBA00022723"/>
    </source>
</evidence>
<dbReference type="eggNOG" id="COG1164">
    <property type="taxonomic scope" value="Bacteria"/>
</dbReference>
<protein>
    <recommendedName>
        <fullName evidence="6">Oligopeptidase F</fullName>
        <ecNumber evidence="6">3.4.24.-</ecNumber>
    </recommendedName>
</protein>
<gene>
    <name evidence="9" type="primary">pepF</name>
    <name evidence="9" type="ordered locus">PECL_1513</name>
</gene>
<dbReference type="GO" id="GO:0046872">
    <property type="term" value="F:metal ion binding"/>
    <property type="evidence" value="ECO:0007669"/>
    <property type="project" value="UniProtKB-UniRule"/>
</dbReference>
<organism evidence="9 10">
    <name type="scientific">Pediococcus claussenii (strain ATCC BAA-344 / DSM 14800 / JCM 18046 / KCTC 3811 / LMG 21948 / P06)</name>
    <dbReference type="NCBI Taxonomy" id="701521"/>
    <lineage>
        <taxon>Bacteria</taxon>
        <taxon>Bacillati</taxon>
        <taxon>Bacillota</taxon>
        <taxon>Bacilli</taxon>
        <taxon>Lactobacillales</taxon>
        <taxon>Lactobacillaceae</taxon>
        <taxon>Pediococcus</taxon>
    </lineage>
</organism>
<dbReference type="InterPro" id="IPR045090">
    <property type="entry name" value="Pept_M3A_M3B"/>
</dbReference>
<evidence type="ECO:0000259" key="8">
    <source>
        <dbReference type="Pfam" id="PF08439"/>
    </source>
</evidence>
<dbReference type="Gene3D" id="1.20.140.70">
    <property type="entry name" value="Oligopeptidase f, N-terminal domain"/>
    <property type="match status" value="1"/>
</dbReference>
<sequence>MTKEQLKREDVPEDLTWNIKDIFKSDQEFEDAIKRVEGYIAQIEPYSDKVTDGASNLLKVTDLAALAGEELDKIYGYAARSNDSDTANARGNQLLNSALLIYNRFSATMAFYDPAVAALGKEKLNDFLEDEPELQKYHFNLERIQSQSAHTLEFNEEKLLAQLEPAIDDAADISTKLDDTDLNFGMIKNEEGEEVQLTNATASIFATSSDPDMRMRAAKQLDAAYYSVRNTFAATLRGHVHAQNIVSGIRHFDSARQMNLSENNIPESVYDTLVSVTHEHLDLLHDYYAFRKKVLGLDKMYQHDRHVPLVSDAKLDFTFDEGKKIASESLAPLGKDYLGYLSEEFSNRWIDAAENKGKRSGGYEDDVYGVHPYILLNWSDVYDSTSTLVHESGHALQSVYTDKAQPYWYSHYPIFTAEIASTLNEGLLNNYMLKKYEKQPKIQAFILTQDIDNFIGTIYRQTLFAEFEHFIYTEDAKGITLTPDLLAEKFNGLFEEYNGPAVEKTPWPDDTWARIPHFYYNYYVYQYATSKAIATSLGADILEQKPGAVERYKEFLSAGASDYPVNIIKKAGIDVTNREYLDKAFRVFEKEVKQLKQSMEQPG</sequence>
<comment type="similarity">
    <text evidence="6">Belongs to the peptidase M3B family.</text>
</comment>
<dbReference type="AlphaFoldDB" id="G8PAE5"/>
<comment type="cofactor">
    <cofactor evidence="6">
        <name>Zn(2+)</name>
        <dbReference type="ChEBI" id="CHEBI:29105"/>
    </cofactor>
    <text evidence="6">Binds 1 zinc ion.</text>
</comment>
<dbReference type="GO" id="GO:0006508">
    <property type="term" value="P:proteolysis"/>
    <property type="evidence" value="ECO:0007669"/>
    <property type="project" value="UniProtKB-KW"/>
</dbReference>
<proteinExistence type="inferred from homology"/>
<dbReference type="GO" id="GO:0004222">
    <property type="term" value="F:metalloendopeptidase activity"/>
    <property type="evidence" value="ECO:0007669"/>
    <property type="project" value="UniProtKB-UniRule"/>
</dbReference>
<dbReference type="Proteomes" id="UP000005444">
    <property type="component" value="Chromosome"/>
</dbReference>
<dbReference type="Pfam" id="PF01432">
    <property type="entry name" value="Peptidase_M3"/>
    <property type="match status" value="1"/>
</dbReference>
<dbReference type="KEGG" id="pce:PECL_1513"/>
<dbReference type="EMBL" id="CP003137">
    <property type="protein sequence ID" value="AEV95734.1"/>
    <property type="molecule type" value="Genomic_DNA"/>
</dbReference>
<name>G8PAE5_PEDCP</name>
<dbReference type="InterPro" id="IPR001567">
    <property type="entry name" value="Pept_M3A_M3B_dom"/>
</dbReference>
<dbReference type="HOGENOM" id="CLU_021290_2_0_9"/>
<dbReference type="GO" id="GO:0006518">
    <property type="term" value="P:peptide metabolic process"/>
    <property type="evidence" value="ECO:0007669"/>
    <property type="project" value="TreeGrafter"/>
</dbReference>
<keyword evidence="2 6" id="KW-0479">Metal-binding</keyword>
<evidence type="ECO:0000259" key="7">
    <source>
        <dbReference type="Pfam" id="PF01432"/>
    </source>
</evidence>
<dbReference type="CDD" id="cd09608">
    <property type="entry name" value="M3B_PepF"/>
    <property type="match status" value="1"/>
</dbReference>
<evidence type="ECO:0000256" key="4">
    <source>
        <dbReference type="ARBA" id="ARBA00022833"/>
    </source>
</evidence>
<accession>G8PAE5</accession>
<keyword evidence="10" id="KW-1185">Reference proteome</keyword>
<evidence type="ECO:0000256" key="6">
    <source>
        <dbReference type="RuleBase" id="RU368091"/>
    </source>
</evidence>
<dbReference type="NCBIfam" id="TIGR00181">
    <property type="entry name" value="pepF"/>
    <property type="match status" value="1"/>
</dbReference>
<dbReference type="RefSeq" id="WP_014215928.1">
    <property type="nucleotide sequence ID" value="NC_016605.1"/>
</dbReference>
<keyword evidence="4 6" id="KW-0862">Zinc</keyword>
<keyword evidence="3 6" id="KW-0378">Hydrolase</keyword>
<dbReference type="STRING" id="701521.PECL_1513"/>
<dbReference type="Pfam" id="PF08439">
    <property type="entry name" value="Peptidase_M3_N"/>
    <property type="match status" value="1"/>
</dbReference>
<dbReference type="InterPro" id="IPR004438">
    <property type="entry name" value="Peptidase_M3B"/>
</dbReference>
<evidence type="ECO:0000313" key="10">
    <source>
        <dbReference type="Proteomes" id="UP000005444"/>
    </source>
</evidence>
<evidence type="ECO:0000256" key="5">
    <source>
        <dbReference type="ARBA" id="ARBA00023049"/>
    </source>
</evidence>
<keyword evidence="1 6" id="KW-0645">Protease</keyword>
<dbReference type="PATRIC" id="fig|701521.8.peg.1416"/>
<keyword evidence="5 6" id="KW-0482">Metalloprotease</keyword>
<dbReference type="InterPro" id="IPR013647">
    <property type="entry name" value="OligopepF_N_dom"/>
</dbReference>